<evidence type="ECO:0000313" key="1">
    <source>
        <dbReference type="EMBL" id="GBO98930.1"/>
    </source>
</evidence>
<proteinExistence type="predicted"/>
<dbReference type="AlphaFoldDB" id="A0A4C1SCW1"/>
<gene>
    <name evidence="1" type="ORF">EVAR_334_1</name>
</gene>
<dbReference type="EMBL" id="BGZK01000002">
    <property type="protein sequence ID" value="GBO98930.1"/>
    <property type="molecule type" value="Genomic_DNA"/>
</dbReference>
<accession>A0A4C1SCW1</accession>
<organism evidence="1 2">
    <name type="scientific">Eumeta variegata</name>
    <name type="common">Bagworm moth</name>
    <name type="synonym">Eumeta japonica</name>
    <dbReference type="NCBI Taxonomy" id="151549"/>
    <lineage>
        <taxon>Eukaryota</taxon>
        <taxon>Metazoa</taxon>
        <taxon>Ecdysozoa</taxon>
        <taxon>Arthropoda</taxon>
        <taxon>Hexapoda</taxon>
        <taxon>Insecta</taxon>
        <taxon>Pterygota</taxon>
        <taxon>Neoptera</taxon>
        <taxon>Endopterygota</taxon>
        <taxon>Lepidoptera</taxon>
        <taxon>Glossata</taxon>
        <taxon>Ditrysia</taxon>
        <taxon>Tineoidea</taxon>
        <taxon>Psychidae</taxon>
        <taxon>Oiketicinae</taxon>
        <taxon>Eumeta</taxon>
    </lineage>
</organism>
<dbReference type="Proteomes" id="UP000299102">
    <property type="component" value="Unassembled WGS sequence"/>
</dbReference>
<reference evidence="1 2" key="1">
    <citation type="journal article" date="2019" name="Commun. Biol.">
        <title>The bagworm genome reveals a unique fibroin gene that provides high tensile strength.</title>
        <authorList>
            <person name="Kono N."/>
            <person name="Nakamura H."/>
            <person name="Ohtoshi R."/>
            <person name="Tomita M."/>
            <person name="Numata K."/>
            <person name="Arakawa K."/>
        </authorList>
    </citation>
    <scope>NUCLEOTIDE SEQUENCE [LARGE SCALE GENOMIC DNA]</scope>
</reference>
<protein>
    <submittedName>
        <fullName evidence="1">Uncharacterized protein</fullName>
    </submittedName>
</protein>
<sequence>MKAVIPIKKHHFTRGESCPLLSHESQTSRICVTVHKIVLSTRLGIKNVSAFRGREIASILELLCSWTTDRWNAELSTDNSRSRFANYRDGE</sequence>
<keyword evidence="2" id="KW-1185">Reference proteome</keyword>
<evidence type="ECO:0000313" key="2">
    <source>
        <dbReference type="Proteomes" id="UP000299102"/>
    </source>
</evidence>
<comment type="caution">
    <text evidence="1">The sequence shown here is derived from an EMBL/GenBank/DDBJ whole genome shotgun (WGS) entry which is preliminary data.</text>
</comment>
<name>A0A4C1SCW1_EUMVA</name>